<evidence type="ECO:0000256" key="1">
    <source>
        <dbReference type="SAM" id="Coils"/>
    </source>
</evidence>
<organism evidence="2 3">
    <name type="scientific">Culter alburnus</name>
    <name type="common">Topmouth culter</name>
    <dbReference type="NCBI Taxonomy" id="194366"/>
    <lineage>
        <taxon>Eukaryota</taxon>
        <taxon>Metazoa</taxon>
        <taxon>Chordata</taxon>
        <taxon>Craniata</taxon>
        <taxon>Vertebrata</taxon>
        <taxon>Euteleostomi</taxon>
        <taxon>Actinopterygii</taxon>
        <taxon>Neopterygii</taxon>
        <taxon>Teleostei</taxon>
        <taxon>Ostariophysi</taxon>
        <taxon>Cypriniformes</taxon>
        <taxon>Xenocyprididae</taxon>
        <taxon>Xenocypridinae</taxon>
        <taxon>Culter</taxon>
    </lineage>
</organism>
<keyword evidence="1" id="KW-0175">Coiled coil</keyword>
<evidence type="ECO:0000313" key="2">
    <source>
        <dbReference type="EMBL" id="KAK9976522.1"/>
    </source>
</evidence>
<name>A0AAW2AUW9_CULAL</name>
<sequence length="296" mass="34177">MRLSVDIRLFASVYSCDQCAILNAKCTIPCQRLIVNLHFSFQCTISISICVQICLSDLCMVSDHKILLGCKILDQRTITDQKMYSNKFRTLRPLTCVSPDLTAPPLTAAGWPKLQPRPPPKRSPKGIATMTELTRQNSISVSSRPQSVQLPPIFGTSYVRGLCPNPPAQEKTTPSVQSHQSFDKASLQRNLAEKVSEQHIEHQVAKGRRYNFMEARRTEVRRCHEREKVEMEEALTLQRAKLEQEVHQVRQKHAQFLEEKRRRIKEQEMVCRFNQHINSRARAVHRHNDWKQGKQQ</sequence>
<feature type="coiled-coil region" evidence="1">
    <location>
        <begin position="232"/>
        <end position="259"/>
    </location>
</feature>
<dbReference type="Proteomes" id="UP001479290">
    <property type="component" value="Unassembled WGS sequence"/>
</dbReference>
<evidence type="ECO:0000313" key="3">
    <source>
        <dbReference type="Proteomes" id="UP001479290"/>
    </source>
</evidence>
<dbReference type="PANTHER" id="PTHR46723">
    <property type="entry name" value="LEUCINE-RICH REPEAT AND IQ DOMAIN-CONTAINING PROTEIN 3"/>
    <property type="match status" value="1"/>
</dbReference>
<comment type="caution">
    <text evidence="2">The sequence shown here is derived from an EMBL/GenBank/DDBJ whole genome shotgun (WGS) entry which is preliminary data.</text>
</comment>
<gene>
    <name evidence="2" type="ORF">ABG768_021727</name>
</gene>
<dbReference type="InterPro" id="IPR052859">
    <property type="entry name" value="LRR-IQ_domain_protein"/>
</dbReference>
<dbReference type="PANTHER" id="PTHR46723:SF1">
    <property type="entry name" value="LEUCINE-RICH REPEAT AND IQ DOMAIN-CONTAINING PROTEIN 3"/>
    <property type="match status" value="1"/>
</dbReference>
<dbReference type="AlphaFoldDB" id="A0AAW2AUW9"/>
<protein>
    <submittedName>
        <fullName evidence="2">Uncharacterized protein</fullName>
    </submittedName>
</protein>
<accession>A0AAW2AUW9</accession>
<dbReference type="EMBL" id="JAWDJR010000004">
    <property type="protein sequence ID" value="KAK9976522.1"/>
    <property type="molecule type" value="Genomic_DNA"/>
</dbReference>
<proteinExistence type="predicted"/>
<reference evidence="2 3" key="1">
    <citation type="submission" date="2024-05" db="EMBL/GenBank/DDBJ databases">
        <title>A high-quality chromosomal-level genome assembly of Topmouth culter (Culter alburnus).</title>
        <authorList>
            <person name="Zhao H."/>
        </authorList>
    </citation>
    <scope>NUCLEOTIDE SEQUENCE [LARGE SCALE GENOMIC DNA]</scope>
    <source>
        <strain evidence="2">CATC2023</strain>
        <tissue evidence="2">Muscle</tissue>
    </source>
</reference>
<keyword evidence="3" id="KW-1185">Reference proteome</keyword>